<dbReference type="EMBL" id="LAUZ02000066">
    <property type="protein sequence ID" value="KKF00504.1"/>
    <property type="molecule type" value="Genomic_DNA"/>
</dbReference>
<sequence length="69" mass="7543">MPAHAKGERKAYTVRPPIEAVPLLEEKFAQSGVSSMAQYMADLLAIHAGRPDLVRELGKVDKEVLPLAM</sequence>
<dbReference type="RefSeq" id="WP_016343910.1">
    <property type="nucleotide sequence ID" value="NZ_LAUZ02000066.1"/>
</dbReference>
<evidence type="ECO:0000313" key="1">
    <source>
        <dbReference type="EMBL" id="KKF00504.1"/>
    </source>
</evidence>
<evidence type="ECO:0000313" key="2">
    <source>
        <dbReference type="Proteomes" id="UP000034150"/>
    </source>
</evidence>
<name>A0A0M2JU05_9MYCO</name>
<dbReference type="AlphaFoldDB" id="A0A0M2JU05"/>
<organism evidence="1 2">
    <name type="scientific">Mycolicibacterium obuense</name>
    <dbReference type="NCBI Taxonomy" id="1807"/>
    <lineage>
        <taxon>Bacteria</taxon>
        <taxon>Bacillati</taxon>
        <taxon>Actinomycetota</taxon>
        <taxon>Actinomycetes</taxon>
        <taxon>Mycobacteriales</taxon>
        <taxon>Mycobacteriaceae</taxon>
        <taxon>Mycolicibacterium</taxon>
    </lineage>
</organism>
<proteinExistence type="predicted"/>
<comment type="caution">
    <text evidence="1">The sequence shown here is derived from an EMBL/GenBank/DDBJ whole genome shotgun (WGS) entry which is preliminary data.</text>
</comment>
<evidence type="ECO:0008006" key="3">
    <source>
        <dbReference type="Google" id="ProtNLM"/>
    </source>
</evidence>
<dbReference type="PATRIC" id="fig|1807.13.peg.4538"/>
<keyword evidence="2" id="KW-1185">Reference proteome</keyword>
<dbReference type="OrthoDB" id="4470080at2"/>
<protein>
    <recommendedName>
        <fullName evidence="3">Toxin-antitoxin system</fullName>
    </recommendedName>
</protein>
<accession>A0A0M2JU05</accession>
<gene>
    <name evidence="1" type="ORF">WN67_18305</name>
</gene>
<dbReference type="Proteomes" id="UP000034150">
    <property type="component" value="Unassembled WGS sequence"/>
</dbReference>
<reference evidence="1 2" key="1">
    <citation type="journal article" date="2015" name="Genome Announc.">
        <title>Draft Genome Sequence of Mycobacterium obuense Strain UC1, Isolated from Patient Sputum.</title>
        <authorList>
            <person name="Greninger A.L."/>
            <person name="Cunningham G."/>
            <person name="Hsu E.D."/>
            <person name="Yu J.M."/>
            <person name="Chiu C.Y."/>
            <person name="Miller S."/>
        </authorList>
    </citation>
    <scope>NUCLEOTIDE SEQUENCE [LARGE SCALE GENOMIC DNA]</scope>
    <source>
        <strain evidence="1 2">UC1</strain>
    </source>
</reference>